<feature type="domain" description="Torsin-1A C-terminal" evidence="9">
    <location>
        <begin position="279"/>
        <end position="332"/>
    </location>
</feature>
<name>A8XZR7_CAEBR</name>
<dbReference type="Pfam" id="PF21376">
    <property type="entry name" value="TOR1A_C"/>
    <property type="match status" value="1"/>
</dbReference>
<evidence type="ECO:0000259" key="9">
    <source>
        <dbReference type="Pfam" id="PF21376"/>
    </source>
</evidence>
<dbReference type="PRINTS" id="PR00300">
    <property type="entry name" value="CLPPROTEASEA"/>
</dbReference>
<dbReference type="InterPro" id="IPR001270">
    <property type="entry name" value="ClpA/B"/>
</dbReference>
<dbReference type="PANTHER" id="PTHR10760">
    <property type="entry name" value="TORSIN"/>
    <property type="match status" value="1"/>
</dbReference>
<keyword evidence="7" id="KW-0325">Glycoprotein</keyword>
<dbReference type="HOGENOM" id="CLU_053537_0_0_1"/>
<reference evidence="10 11" key="1">
    <citation type="journal article" date="2003" name="PLoS Biol.">
        <title>The genome sequence of Caenorhabditis briggsae: a platform for comparative genomics.</title>
        <authorList>
            <person name="Stein L.D."/>
            <person name="Bao Z."/>
            <person name="Blasiar D."/>
            <person name="Blumenthal T."/>
            <person name="Brent M.R."/>
            <person name="Chen N."/>
            <person name="Chinwalla A."/>
            <person name="Clarke L."/>
            <person name="Clee C."/>
            <person name="Coghlan A."/>
            <person name="Coulson A."/>
            <person name="D'Eustachio P."/>
            <person name="Fitch D.H."/>
            <person name="Fulton L.A."/>
            <person name="Fulton R.E."/>
            <person name="Griffiths-Jones S."/>
            <person name="Harris T.W."/>
            <person name="Hillier L.W."/>
            <person name="Kamath R."/>
            <person name="Kuwabara P.E."/>
            <person name="Mardis E.R."/>
            <person name="Marra M.A."/>
            <person name="Miner T.L."/>
            <person name="Minx P."/>
            <person name="Mullikin J.C."/>
            <person name="Plumb R.W."/>
            <person name="Rogers J."/>
            <person name="Schein J.E."/>
            <person name="Sohrmann M."/>
            <person name="Spieth J."/>
            <person name="Stajich J.E."/>
            <person name="Wei C."/>
            <person name="Willey D."/>
            <person name="Wilson R.K."/>
            <person name="Durbin R."/>
            <person name="Waterston R.H."/>
        </authorList>
    </citation>
    <scope>NUCLEOTIDE SEQUENCE [LARGE SCALE GENOMIC DNA]</scope>
    <source>
        <strain evidence="10 11">AF16</strain>
    </source>
</reference>
<evidence type="ECO:0000256" key="8">
    <source>
        <dbReference type="SAM" id="SignalP"/>
    </source>
</evidence>
<dbReference type="OMA" id="YTKLDYY"/>
<dbReference type="eggNOG" id="KOG2170">
    <property type="taxonomic scope" value="Eukaryota"/>
</dbReference>
<keyword evidence="6" id="KW-0067">ATP-binding</keyword>
<dbReference type="GO" id="GO:0016887">
    <property type="term" value="F:ATP hydrolysis activity"/>
    <property type="evidence" value="ECO:0007669"/>
    <property type="project" value="InterPro"/>
</dbReference>
<dbReference type="SUPFAM" id="SSF52540">
    <property type="entry name" value="P-loop containing nucleoside triphosphate hydrolases"/>
    <property type="match status" value="1"/>
</dbReference>
<evidence type="ECO:0000256" key="1">
    <source>
        <dbReference type="ARBA" id="ARBA00004319"/>
    </source>
</evidence>
<dbReference type="InterPro" id="IPR010448">
    <property type="entry name" value="Torsin"/>
</dbReference>
<evidence type="ECO:0000256" key="7">
    <source>
        <dbReference type="ARBA" id="ARBA00023180"/>
    </source>
</evidence>
<dbReference type="InterPro" id="IPR027417">
    <property type="entry name" value="P-loop_NTPase"/>
</dbReference>
<dbReference type="GO" id="GO:0005788">
    <property type="term" value="C:endoplasmic reticulum lumen"/>
    <property type="evidence" value="ECO:0007669"/>
    <property type="project" value="UniProtKB-SubCell"/>
</dbReference>
<evidence type="ECO:0000256" key="3">
    <source>
        <dbReference type="ARBA" id="ARBA00022729"/>
    </source>
</evidence>
<organism evidence="10 11">
    <name type="scientific">Caenorhabditis briggsae</name>
    <dbReference type="NCBI Taxonomy" id="6238"/>
    <lineage>
        <taxon>Eukaryota</taxon>
        <taxon>Metazoa</taxon>
        <taxon>Ecdysozoa</taxon>
        <taxon>Nematoda</taxon>
        <taxon>Chromadorea</taxon>
        <taxon>Rhabditida</taxon>
        <taxon>Rhabditina</taxon>
        <taxon>Rhabditomorpha</taxon>
        <taxon>Rhabditoidea</taxon>
        <taxon>Rhabditidae</taxon>
        <taxon>Peloderinae</taxon>
        <taxon>Caenorhabditis</taxon>
    </lineage>
</organism>
<dbReference type="STRING" id="6238.A8XZR7"/>
<evidence type="ECO:0000313" key="10">
    <source>
        <dbReference type="EMBL" id="CAP38134.2"/>
    </source>
</evidence>
<comment type="similarity">
    <text evidence="2">Belongs to the ClpA/ClpB family. Torsin subfamily.</text>
</comment>
<sequence length="343" mass="39754">MRLVFLILLLLPFSRANWIDYLMNTTTGIYFNSKISEFAEYDFLDLYCNVLTCCDDPNIHFKYHFLEREIKTLVFGQHLVSDVVLNAIKSHWLKENPQKALVLSFHGPTGCGKNYVAEIIARNAFSGGLRSNQVKHIVATNDFPDVRKINEYRISLRDLIISTVKKCPRALFIFDETDKLPAKLLDTIKPFIDYHPLISRFDFRKTIFIFLSNRGGSEIANITLENYENGFPREQLTMNHFERRLSEHAYNEDGGLKDSSIIFHHLIDHYIPFLPLQKEHVKSCIKTYLQKRRHDNLKPNVIQKILDSLAYFPKSSNAFSAFGCKRVVAKTDLELSKLGNDEL</sequence>
<dbReference type="EMBL" id="HE600993">
    <property type="protein sequence ID" value="CAP38134.2"/>
    <property type="molecule type" value="Genomic_DNA"/>
</dbReference>
<dbReference type="GO" id="GO:0071218">
    <property type="term" value="P:cellular response to misfolded protein"/>
    <property type="evidence" value="ECO:0000318"/>
    <property type="project" value="GO_Central"/>
</dbReference>
<reference evidence="10 11" key="2">
    <citation type="journal article" date="2011" name="PLoS Genet.">
        <title>Caenorhabditis briggsae recombinant inbred line genotypes reveal inter-strain incompatibility and the evolution of recombination.</title>
        <authorList>
            <person name="Ross J.A."/>
            <person name="Koboldt D.C."/>
            <person name="Staisch J.E."/>
            <person name="Chamberlin H.M."/>
            <person name="Gupta B.P."/>
            <person name="Miller R.D."/>
            <person name="Baird S.E."/>
            <person name="Haag E.S."/>
        </authorList>
    </citation>
    <scope>NUCLEOTIDE SEQUENCE [LARGE SCALE GENOMIC DNA]</scope>
    <source>
        <strain evidence="10 11">AF16</strain>
    </source>
</reference>
<dbReference type="PANTHER" id="PTHR10760:SF2">
    <property type="entry name" value="LD13476P-RELATED"/>
    <property type="match status" value="1"/>
</dbReference>
<dbReference type="FunFam" id="3.40.50.300:FF:002276">
    <property type="entry name" value="Torsin, putative"/>
    <property type="match status" value="1"/>
</dbReference>
<dbReference type="Proteomes" id="UP000008549">
    <property type="component" value="Unassembled WGS sequence"/>
</dbReference>
<keyword evidence="3 8" id="KW-0732">Signal</keyword>
<evidence type="ECO:0000256" key="4">
    <source>
        <dbReference type="ARBA" id="ARBA00022741"/>
    </source>
</evidence>
<comment type="subcellular location">
    <subcellularLocation>
        <location evidence="1">Endoplasmic reticulum lumen</location>
    </subcellularLocation>
</comment>
<accession>A8XZR7</accession>
<dbReference type="CDD" id="cd00009">
    <property type="entry name" value="AAA"/>
    <property type="match status" value="1"/>
</dbReference>
<evidence type="ECO:0000313" key="11">
    <source>
        <dbReference type="Proteomes" id="UP000008549"/>
    </source>
</evidence>
<evidence type="ECO:0000313" key="12">
    <source>
        <dbReference type="WormBase" id="CBG21284"/>
    </source>
</evidence>
<keyword evidence="4" id="KW-0547">Nucleotide-binding</keyword>
<keyword evidence="5" id="KW-0256">Endoplasmic reticulum</keyword>
<dbReference type="AlphaFoldDB" id="A8XZR7"/>
<dbReference type="Gene3D" id="3.40.50.300">
    <property type="entry name" value="P-loop containing nucleotide triphosphate hydrolases"/>
    <property type="match status" value="1"/>
</dbReference>
<feature type="signal peptide" evidence="8">
    <location>
        <begin position="1"/>
        <end position="16"/>
    </location>
</feature>
<evidence type="ECO:0000256" key="2">
    <source>
        <dbReference type="ARBA" id="ARBA00006235"/>
    </source>
</evidence>
<dbReference type="GO" id="GO:0005524">
    <property type="term" value="F:ATP binding"/>
    <property type="evidence" value="ECO:0007669"/>
    <property type="project" value="UniProtKB-KW"/>
</dbReference>
<protein>
    <submittedName>
        <fullName evidence="10">Protein CBG21284</fullName>
    </submittedName>
</protein>
<dbReference type="WormBase" id="CBG21284">
    <property type="protein sequence ID" value="CBP39209"/>
    <property type="gene ID" value="WBGene00040105"/>
    <property type="gene designation" value="Cbr-tor-2"/>
</dbReference>
<evidence type="ECO:0000256" key="6">
    <source>
        <dbReference type="ARBA" id="ARBA00022840"/>
    </source>
</evidence>
<dbReference type="InParanoid" id="A8XZR7"/>
<gene>
    <name evidence="12" type="primary">tor-2</name>
    <name evidence="10 12" type="ORF">CBG21284</name>
    <name evidence="10" type="ORF">CBG_21284</name>
</gene>
<proteinExistence type="inferred from homology"/>
<evidence type="ECO:0000256" key="5">
    <source>
        <dbReference type="ARBA" id="ARBA00022824"/>
    </source>
</evidence>
<keyword evidence="11" id="KW-1185">Reference proteome</keyword>
<feature type="chain" id="PRO_5002730648" evidence="8">
    <location>
        <begin position="17"/>
        <end position="343"/>
    </location>
</feature>
<dbReference type="InterPro" id="IPR049337">
    <property type="entry name" value="TOR1A_C"/>
</dbReference>
<dbReference type="Pfam" id="PF06309">
    <property type="entry name" value="Torsin"/>
    <property type="match status" value="1"/>
</dbReference>